<dbReference type="SUPFAM" id="SSF109993">
    <property type="entry name" value="VPS9 domain"/>
    <property type="match status" value="1"/>
</dbReference>
<dbReference type="Gene3D" id="1.10.246.120">
    <property type="match status" value="1"/>
</dbReference>
<feature type="domain" description="VPS9" evidence="6">
    <location>
        <begin position="230"/>
        <end position="373"/>
    </location>
</feature>
<dbReference type="PROSITE" id="PS51036">
    <property type="entry name" value="ZF_A20"/>
    <property type="match status" value="1"/>
</dbReference>
<dbReference type="InterPro" id="IPR003123">
    <property type="entry name" value="VPS9"/>
</dbReference>
<feature type="domain" description="A20-type" evidence="5">
    <location>
        <begin position="12"/>
        <end position="47"/>
    </location>
</feature>
<sequence>MWTKKKPCLRIDESYLKCKSPGCEFYGNEEWHGYCSQCHREQFQRRRKKVGFEVQHQEPHNSSSATSLKEKYVKASLPEFSKFEEKKRQQTEKTKKILSGIFRKSPEASKEKVRVESLLRSELREVEAVRQEAQDLLRAIGPAADADVHKCIRSFYKKLVQEVENPMTAIEDLSERTQNFYQLLTKRFDEQAMYAEMTNDQKEQLLDYTEKYAMTYMYQLLFCPPTTTDEEKDLNIQKRIRQLNWVSAKHMDCGINETSTETHDLVYSAITELLGMDSAKAPQDKLACVVRCCQKIFTLMQYCVEGPTSADDFLPALIFVVLKANPARLKSNINYVTRFCNASRLMSGEGGYYFTNLCCAVSFIENLTAESLNMPEDEFSQYMEGKIVPSNTWESALIMCEGMHLMNENLLRFAELSKKSDILGDEAEALRDEMVAFHDEMLQRIDDLKESYPLIIKPLKEPTDLDAEDPIVHELPPPLSPQVVTEKPKVAEIDSPESPEWRLTPLPDPNLTAVNYDFDLSDMSGGDLSTCEDLGTPGYQSMETASVQSLDLNAYHPTVVVKPVETPGAASLLDDPPIQEEVELPSPLKPEPSTSYQGFSSQGWQIPSIPCETGASRLGSDRSPGPMDNS</sequence>
<organism evidence="7 8">
    <name type="scientific">Nesidiocoris tenuis</name>
    <dbReference type="NCBI Taxonomy" id="355587"/>
    <lineage>
        <taxon>Eukaryota</taxon>
        <taxon>Metazoa</taxon>
        <taxon>Ecdysozoa</taxon>
        <taxon>Arthropoda</taxon>
        <taxon>Hexapoda</taxon>
        <taxon>Insecta</taxon>
        <taxon>Pterygota</taxon>
        <taxon>Neoptera</taxon>
        <taxon>Paraneoptera</taxon>
        <taxon>Hemiptera</taxon>
        <taxon>Heteroptera</taxon>
        <taxon>Panheteroptera</taxon>
        <taxon>Cimicomorpha</taxon>
        <taxon>Miridae</taxon>
        <taxon>Dicyphina</taxon>
        <taxon>Nesidiocoris</taxon>
    </lineage>
</organism>
<proteinExistence type="predicted"/>
<name>A0ABN7AU13_9HEMI</name>
<evidence type="ECO:0000256" key="4">
    <source>
        <dbReference type="SAM" id="MobiDB-lite"/>
    </source>
</evidence>
<evidence type="ECO:0000259" key="6">
    <source>
        <dbReference type="PROSITE" id="PS51205"/>
    </source>
</evidence>
<evidence type="ECO:0000256" key="2">
    <source>
        <dbReference type="ARBA" id="ARBA00022771"/>
    </source>
</evidence>
<dbReference type="PANTHER" id="PTHR23101">
    <property type="entry name" value="RAB GDP/GTP EXCHANGE FACTOR"/>
    <property type="match status" value="1"/>
</dbReference>
<dbReference type="InterPro" id="IPR041545">
    <property type="entry name" value="DUF5601"/>
</dbReference>
<dbReference type="Gene3D" id="1.20.5.4770">
    <property type="match status" value="1"/>
</dbReference>
<keyword evidence="2" id="KW-0863">Zinc-finger</keyword>
<evidence type="ECO:0000256" key="3">
    <source>
        <dbReference type="ARBA" id="ARBA00022833"/>
    </source>
</evidence>
<dbReference type="SUPFAM" id="SSF57716">
    <property type="entry name" value="Glucocorticoid receptor-like (DNA-binding domain)"/>
    <property type="match status" value="1"/>
</dbReference>
<dbReference type="SMART" id="SM00259">
    <property type="entry name" value="ZnF_A20"/>
    <property type="match status" value="1"/>
</dbReference>
<keyword evidence="1" id="KW-0479">Metal-binding</keyword>
<dbReference type="InterPro" id="IPR037191">
    <property type="entry name" value="VPS9_dom_sf"/>
</dbReference>
<evidence type="ECO:0000256" key="1">
    <source>
        <dbReference type="ARBA" id="ARBA00022723"/>
    </source>
</evidence>
<evidence type="ECO:0000313" key="7">
    <source>
        <dbReference type="EMBL" id="BES95697.1"/>
    </source>
</evidence>
<dbReference type="Pfam" id="PF02204">
    <property type="entry name" value="VPS9"/>
    <property type="match status" value="1"/>
</dbReference>
<dbReference type="PROSITE" id="PS51205">
    <property type="entry name" value="VPS9"/>
    <property type="match status" value="1"/>
</dbReference>
<dbReference type="SMART" id="SM00167">
    <property type="entry name" value="VPS9"/>
    <property type="match status" value="1"/>
</dbReference>
<reference evidence="7 8" key="1">
    <citation type="submission" date="2023-09" db="EMBL/GenBank/DDBJ databases">
        <title>Nesidiocoris tenuis whole genome shotgun sequence.</title>
        <authorList>
            <person name="Shibata T."/>
            <person name="Shimoda M."/>
            <person name="Kobayashi T."/>
            <person name="Uehara T."/>
        </authorList>
    </citation>
    <scope>NUCLEOTIDE SEQUENCE [LARGE SCALE GENOMIC DNA]</scope>
    <source>
        <strain evidence="7 8">Japan</strain>
    </source>
</reference>
<keyword evidence="3" id="KW-0862">Zinc</keyword>
<dbReference type="InterPro" id="IPR045046">
    <property type="entry name" value="Vps9-like"/>
</dbReference>
<feature type="compositionally biased region" description="Polar residues" evidence="4">
    <location>
        <begin position="592"/>
        <end position="605"/>
    </location>
</feature>
<protein>
    <submittedName>
        <fullName evidence="7">Gdp gtp exchange</fullName>
    </submittedName>
</protein>
<dbReference type="Proteomes" id="UP001307889">
    <property type="component" value="Chromosome 6"/>
</dbReference>
<accession>A0ABN7AU13</accession>
<gene>
    <name evidence="7" type="ORF">NTJ_08507</name>
</gene>
<dbReference type="Pfam" id="PF01754">
    <property type="entry name" value="zf-A20"/>
    <property type="match status" value="1"/>
</dbReference>
<evidence type="ECO:0000313" key="8">
    <source>
        <dbReference type="Proteomes" id="UP001307889"/>
    </source>
</evidence>
<feature type="region of interest" description="Disordered" evidence="4">
    <location>
        <begin position="578"/>
        <end position="630"/>
    </location>
</feature>
<dbReference type="PANTHER" id="PTHR23101:SF122">
    <property type="entry name" value="RABAPTIN-5-ASSOCIATED EXCHANGE FACTOR FOR RAB5"/>
    <property type="match status" value="1"/>
</dbReference>
<evidence type="ECO:0000259" key="5">
    <source>
        <dbReference type="PROSITE" id="PS51036"/>
    </source>
</evidence>
<dbReference type="Gene3D" id="1.20.1050.80">
    <property type="entry name" value="VPS9 domain"/>
    <property type="match status" value="1"/>
</dbReference>
<dbReference type="EMBL" id="AP028914">
    <property type="protein sequence ID" value="BES95697.1"/>
    <property type="molecule type" value="Genomic_DNA"/>
</dbReference>
<dbReference type="InterPro" id="IPR002653">
    <property type="entry name" value="Znf_A20"/>
</dbReference>
<dbReference type="Pfam" id="PF18151">
    <property type="entry name" value="DUF5601"/>
    <property type="match status" value="1"/>
</dbReference>
<keyword evidence="8" id="KW-1185">Reference proteome</keyword>